<evidence type="ECO:0000256" key="2">
    <source>
        <dbReference type="ARBA" id="ARBA00022475"/>
    </source>
</evidence>
<accession>A0A662Z7W5</accession>
<dbReference type="Pfam" id="PF13396">
    <property type="entry name" value="PLDc_N"/>
    <property type="match status" value="1"/>
</dbReference>
<organism evidence="8 9">
    <name type="scientific">Aliicoccus persicus</name>
    <dbReference type="NCBI Taxonomy" id="930138"/>
    <lineage>
        <taxon>Bacteria</taxon>
        <taxon>Bacillati</taxon>
        <taxon>Bacillota</taxon>
        <taxon>Bacilli</taxon>
        <taxon>Bacillales</taxon>
        <taxon>Staphylococcaceae</taxon>
        <taxon>Aliicoccus</taxon>
    </lineage>
</organism>
<dbReference type="GO" id="GO:0005886">
    <property type="term" value="C:plasma membrane"/>
    <property type="evidence" value="ECO:0007669"/>
    <property type="project" value="UniProtKB-SubCell"/>
</dbReference>
<evidence type="ECO:0000256" key="5">
    <source>
        <dbReference type="ARBA" id="ARBA00023136"/>
    </source>
</evidence>
<keyword evidence="9" id="KW-1185">Reference proteome</keyword>
<comment type="subcellular location">
    <subcellularLocation>
        <location evidence="1">Cell membrane</location>
        <topology evidence="1">Multi-pass membrane protein</topology>
    </subcellularLocation>
</comment>
<dbReference type="AlphaFoldDB" id="A0A662Z7W5"/>
<dbReference type="OrthoDB" id="3243324at2"/>
<keyword evidence="4 6" id="KW-1133">Transmembrane helix</keyword>
<evidence type="ECO:0000256" key="6">
    <source>
        <dbReference type="SAM" id="Phobius"/>
    </source>
</evidence>
<evidence type="ECO:0000256" key="4">
    <source>
        <dbReference type="ARBA" id="ARBA00022989"/>
    </source>
</evidence>
<dbReference type="InterPro" id="IPR027379">
    <property type="entry name" value="CLS_N"/>
</dbReference>
<reference evidence="8 9" key="1">
    <citation type="submission" date="2016-10" db="EMBL/GenBank/DDBJ databases">
        <authorList>
            <person name="Varghese N."/>
            <person name="Submissions S."/>
        </authorList>
    </citation>
    <scope>NUCLEOTIDE SEQUENCE [LARGE SCALE GENOMIC DNA]</scope>
    <source>
        <strain evidence="8 9">IBRC-M10081</strain>
    </source>
</reference>
<protein>
    <submittedName>
        <fullName evidence="8">Phospholipase_D-nuclease N-terminal</fullName>
    </submittedName>
</protein>
<sequence>MEVFDEIQAYLPFLIPLIGLQVLLSLTALIMLIRQNQVRYMNKLLWALIIVLFNLIGPILYFVLEKRT</sequence>
<evidence type="ECO:0000313" key="9">
    <source>
        <dbReference type="Proteomes" id="UP000243605"/>
    </source>
</evidence>
<evidence type="ECO:0000259" key="7">
    <source>
        <dbReference type="Pfam" id="PF13396"/>
    </source>
</evidence>
<evidence type="ECO:0000256" key="3">
    <source>
        <dbReference type="ARBA" id="ARBA00022692"/>
    </source>
</evidence>
<feature type="transmembrane region" description="Helical" evidence="6">
    <location>
        <begin position="13"/>
        <end position="32"/>
    </location>
</feature>
<dbReference type="Proteomes" id="UP000243605">
    <property type="component" value="Unassembled WGS sequence"/>
</dbReference>
<feature type="domain" description="Cardiolipin synthase N-terminal" evidence="7">
    <location>
        <begin position="24"/>
        <end position="64"/>
    </location>
</feature>
<feature type="transmembrane region" description="Helical" evidence="6">
    <location>
        <begin position="44"/>
        <end position="64"/>
    </location>
</feature>
<evidence type="ECO:0000313" key="8">
    <source>
        <dbReference type="EMBL" id="SEW18290.1"/>
    </source>
</evidence>
<keyword evidence="2" id="KW-1003">Cell membrane</keyword>
<keyword evidence="5 6" id="KW-0472">Membrane</keyword>
<keyword evidence="3 6" id="KW-0812">Transmembrane</keyword>
<gene>
    <name evidence="8" type="ORF">SAMN05192557_2018</name>
</gene>
<dbReference type="RefSeq" id="WP_091476629.1">
    <property type="nucleotide sequence ID" value="NZ_FOIT01000007.1"/>
</dbReference>
<dbReference type="EMBL" id="FOIT01000007">
    <property type="protein sequence ID" value="SEW18290.1"/>
    <property type="molecule type" value="Genomic_DNA"/>
</dbReference>
<name>A0A662Z7W5_9STAP</name>
<evidence type="ECO:0000256" key="1">
    <source>
        <dbReference type="ARBA" id="ARBA00004651"/>
    </source>
</evidence>
<proteinExistence type="predicted"/>